<feature type="region of interest" description="Disordered" evidence="1">
    <location>
        <begin position="15"/>
        <end position="35"/>
    </location>
</feature>
<sequence length="35" mass="4043">MNLITLELSNLRPHMSSNNMAFSTQQANDLRMPYC</sequence>
<dbReference type="EMBL" id="GGEC01078560">
    <property type="protein sequence ID" value="MBX59044.1"/>
    <property type="molecule type" value="Transcribed_RNA"/>
</dbReference>
<reference evidence="2" key="1">
    <citation type="submission" date="2018-02" db="EMBL/GenBank/DDBJ databases">
        <title>Rhizophora mucronata_Transcriptome.</title>
        <authorList>
            <person name="Meera S.P."/>
            <person name="Sreeshan A."/>
            <person name="Augustine A."/>
        </authorList>
    </citation>
    <scope>NUCLEOTIDE SEQUENCE</scope>
    <source>
        <tissue evidence="2">Leaf</tissue>
    </source>
</reference>
<evidence type="ECO:0000256" key="1">
    <source>
        <dbReference type="SAM" id="MobiDB-lite"/>
    </source>
</evidence>
<evidence type="ECO:0000313" key="2">
    <source>
        <dbReference type="EMBL" id="MBX59044.1"/>
    </source>
</evidence>
<accession>A0A2P2PWC1</accession>
<name>A0A2P2PWC1_RHIMU</name>
<dbReference type="AlphaFoldDB" id="A0A2P2PWC1"/>
<feature type="compositionally biased region" description="Polar residues" evidence="1">
    <location>
        <begin position="15"/>
        <end position="28"/>
    </location>
</feature>
<protein>
    <submittedName>
        <fullName evidence="2">Uncharacterized protein</fullName>
    </submittedName>
</protein>
<organism evidence="2">
    <name type="scientific">Rhizophora mucronata</name>
    <name type="common">Asiatic mangrove</name>
    <dbReference type="NCBI Taxonomy" id="61149"/>
    <lineage>
        <taxon>Eukaryota</taxon>
        <taxon>Viridiplantae</taxon>
        <taxon>Streptophyta</taxon>
        <taxon>Embryophyta</taxon>
        <taxon>Tracheophyta</taxon>
        <taxon>Spermatophyta</taxon>
        <taxon>Magnoliopsida</taxon>
        <taxon>eudicotyledons</taxon>
        <taxon>Gunneridae</taxon>
        <taxon>Pentapetalae</taxon>
        <taxon>rosids</taxon>
        <taxon>fabids</taxon>
        <taxon>Malpighiales</taxon>
        <taxon>Rhizophoraceae</taxon>
        <taxon>Rhizophora</taxon>
    </lineage>
</organism>
<proteinExistence type="predicted"/>